<feature type="domain" description="HTH gntR-type" evidence="4">
    <location>
        <begin position="12"/>
        <end position="79"/>
    </location>
</feature>
<evidence type="ECO:0000313" key="5">
    <source>
        <dbReference type="EMBL" id="MEJ5217802.1"/>
    </source>
</evidence>
<dbReference type="SUPFAM" id="SSF48008">
    <property type="entry name" value="GntR ligand-binding domain-like"/>
    <property type="match status" value="1"/>
</dbReference>
<evidence type="ECO:0000313" key="6">
    <source>
        <dbReference type="Proteomes" id="UP001368270"/>
    </source>
</evidence>
<dbReference type="Pfam" id="PF00392">
    <property type="entry name" value="GntR"/>
    <property type="match status" value="1"/>
</dbReference>
<dbReference type="Gene3D" id="1.20.120.530">
    <property type="entry name" value="GntR ligand-binding domain-like"/>
    <property type="match status" value="1"/>
</dbReference>
<evidence type="ECO:0000256" key="3">
    <source>
        <dbReference type="ARBA" id="ARBA00023163"/>
    </source>
</evidence>
<dbReference type="RefSeq" id="WP_339402782.1">
    <property type="nucleotide sequence ID" value="NZ_JBBGAZ010000002.1"/>
</dbReference>
<dbReference type="SMART" id="SM00345">
    <property type="entry name" value="HTH_GNTR"/>
    <property type="match status" value="1"/>
</dbReference>
<dbReference type="PROSITE" id="PS50949">
    <property type="entry name" value="HTH_GNTR"/>
    <property type="match status" value="1"/>
</dbReference>
<dbReference type="SMART" id="SM00895">
    <property type="entry name" value="FCD"/>
    <property type="match status" value="1"/>
</dbReference>
<dbReference type="InterPro" id="IPR008920">
    <property type="entry name" value="TF_FadR/GntR_C"/>
</dbReference>
<sequence>MPQTLVTADENSTSDQKVVTILRQRIMDGSLKADTKISEVLVSEMLDVSRTPARMALQALESEGLIRKREGRGYTVLSFDSHELAQAYEVRGVLEGLAAGTLAREGIDEALATDLRQIIEDIDTVLASDQDPAQRVTGFQSLNRDFHQAIMAAADNRFIGHAYQRLAHLPLVSLGSVVFNANKAEEEITRLKFANMQHRLILDAILRRDAMRAESLMREHANQIPIYTDLLV</sequence>
<accession>A0ABU8QEF6</accession>
<keyword evidence="3" id="KW-0804">Transcription</keyword>
<reference evidence="5 6" key="1">
    <citation type="submission" date="2024-03" db="EMBL/GenBank/DDBJ databases">
        <title>Cognatishimia coralii sp. nov., a marine bacterium isolated from coral surrounding seawater.</title>
        <authorList>
            <person name="Liu X."/>
            <person name="Liu S."/>
            <person name="Sun H."/>
            <person name="Zhang Y."/>
        </authorList>
    </citation>
    <scope>NUCLEOTIDE SEQUENCE [LARGE SCALE GENOMIC DNA]</scope>
    <source>
        <strain evidence="5 6">D5M38</strain>
    </source>
</reference>
<organism evidence="5 6">
    <name type="scientific">Cognatishimia coralii</name>
    <dbReference type="NCBI Taxonomy" id="3083254"/>
    <lineage>
        <taxon>Bacteria</taxon>
        <taxon>Pseudomonadati</taxon>
        <taxon>Pseudomonadota</taxon>
        <taxon>Alphaproteobacteria</taxon>
        <taxon>Rhodobacterales</taxon>
        <taxon>Paracoccaceae</taxon>
        <taxon>Cognatishimia</taxon>
    </lineage>
</organism>
<dbReference type="InterPro" id="IPR036390">
    <property type="entry name" value="WH_DNA-bd_sf"/>
</dbReference>
<dbReference type="PANTHER" id="PTHR43537:SF51">
    <property type="entry name" value="HTH-TYPE TRANSCRIPTIONAL REGULATOR LGOR-RELATED"/>
    <property type="match status" value="1"/>
</dbReference>
<dbReference type="CDD" id="cd07377">
    <property type="entry name" value="WHTH_GntR"/>
    <property type="match status" value="1"/>
</dbReference>
<dbReference type="Proteomes" id="UP001368270">
    <property type="component" value="Unassembled WGS sequence"/>
</dbReference>
<dbReference type="Gene3D" id="1.10.10.10">
    <property type="entry name" value="Winged helix-like DNA-binding domain superfamily/Winged helix DNA-binding domain"/>
    <property type="match status" value="1"/>
</dbReference>
<gene>
    <name evidence="5" type="ORF">WG622_06090</name>
</gene>
<protein>
    <submittedName>
        <fullName evidence="5">GntR family transcriptional regulator</fullName>
    </submittedName>
</protein>
<keyword evidence="1" id="KW-0805">Transcription regulation</keyword>
<dbReference type="SUPFAM" id="SSF46785">
    <property type="entry name" value="Winged helix' DNA-binding domain"/>
    <property type="match status" value="1"/>
</dbReference>
<dbReference type="InterPro" id="IPR000524">
    <property type="entry name" value="Tscrpt_reg_HTH_GntR"/>
</dbReference>
<name>A0ABU8QEF6_9RHOB</name>
<evidence type="ECO:0000256" key="2">
    <source>
        <dbReference type="ARBA" id="ARBA00023125"/>
    </source>
</evidence>
<dbReference type="Pfam" id="PF07729">
    <property type="entry name" value="FCD"/>
    <property type="match status" value="1"/>
</dbReference>
<dbReference type="InterPro" id="IPR011711">
    <property type="entry name" value="GntR_C"/>
</dbReference>
<proteinExistence type="predicted"/>
<evidence type="ECO:0000256" key="1">
    <source>
        <dbReference type="ARBA" id="ARBA00023015"/>
    </source>
</evidence>
<dbReference type="PANTHER" id="PTHR43537">
    <property type="entry name" value="TRANSCRIPTIONAL REGULATOR, GNTR FAMILY"/>
    <property type="match status" value="1"/>
</dbReference>
<dbReference type="InterPro" id="IPR036388">
    <property type="entry name" value="WH-like_DNA-bd_sf"/>
</dbReference>
<dbReference type="EMBL" id="JBBGAZ010000002">
    <property type="protein sequence ID" value="MEJ5217802.1"/>
    <property type="molecule type" value="Genomic_DNA"/>
</dbReference>
<evidence type="ECO:0000259" key="4">
    <source>
        <dbReference type="PROSITE" id="PS50949"/>
    </source>
</evidence>
<keyword evidence="2" id="KW-0238">DNA-binding</keyword>
<comment type="caution">
    <text evidence="5">The sequence shown here is derived from an EMBL/GenBank/DDBJ whole genome shotgun (WGS) entry which is preliminary data.</text>
</comment>
<keyword evidence="6" id="KW-1185">Reference proteome</keyword>